<proteinExistence type="predicted"/>
<dbReference type="PANTHER" id="PTHR34475">
    <property type="match status" value="1"/>
</dbReference>
<dbReference type="Pfam" id="PF13413">
    <property type="entry name" value="HTH_25"/>
    <property type="match status" value="1"/>
</dbReference>
<feature type="region of interest" description="Disordered" evidence="1">
    <location>
        <begin position="236"/>
        <end position="267"/>
    </location>
</feature>
<organism evidence="4 5">
    <name type="scientific">Gloeomargarita lithophora Alchichica-D10</name>
    <dbReference type="NCBI Taxonomy" id="1188229"/>
    <lineage>
        <taxon>Bacteria</taxon>
        <taxon>Bacillati</taxon>
        <taxon>Cyanobacteriota</taxon>
        <taxon>Cyanophyceae</taxon>
        <taxon>Gloeomargaritales</taxon>
        <taxon>Gloeomargaritaceae</taxon>
        <taxon>Gloeomargarita</taxon>
    </lineage>
</organism>
<evidence type="ECO:0000259" key="3">
    <source>
        <dbReference type="Pfam" id="PF13464"/>
    </source>
</evidence>
<feature type="transmembrane region" description="Helical" evidence="2">
    <location>
        <begin position="110"/>
        <end position="129"/>
    </location>
</feature>
<feature type="region of interest" description="Disordered" evidence="1">
    <location>
        <begin position="133"/>
        <end position="172"/>
    </location>
</feature>
<feature type="compositionally biased region" description="Pro residues" evidence="1">
    <location>
        <begin position="258"/>
        <end position="267"/>
    </location>
</feature>
<name>A0A1J0AH96_9CYAN</name>
<dbReference type="InterPro" id="IPR025194">
    <property type="entry name" value="RodZ-like_C"/>
</dbReference>
<feature type="domain" description="Cytoskeleton protein RodZ-like C-terminal" evidence="3">
    <location>
        <begin position="182"/>
        <end position="250"/>
    </location>
</feature>
<dbReference type="AlphaFoldDB" id="A0A1J0AH96"/>
<dbReference type="KEGG" id="glt:GlitD10_2927"/>
<evidence type="ECO:0000256" key="2">
    <source>
        <dbReference type="SAM" id="Phobius"/>
    </source>
</evidence>
<feature type="compositionally biased region" description="Low complexity" evidence="1">
    <location>
        <begin position="154"/>
        <end position="167"/>
    </location>
</feature>
<dbReference type="Gene3D" id="1.10.260.40">
    <property type="entry name" value="lambda repressor-like DNA-binding domains"/>
    <property type="match status" value="1"/>
</dbReference>
<dbReference type="GO" id="GO:0003677">
    <property type="term" value="F:DNA binding"/>
    <property type="evidence" value="ECO:0007669"/>
    <property type="project" value="InterPro"/>
</dbReference>
<dbReference type="Pfam" id="PF13464">
    <property type="entry name" value="RodZ_C"/>
    <property type="match status" value="1"/>
</dbReference>
<dbReference type="PANTHER" id="PTHR34475:SF1">
    <property type="entry name" value="CYTOSKELETON PROTEIN RODZ"/>
    <property type="match status" value="1"/>
</dbReference>
<accession>A0A1J0AH96</accession>
<keyword evidence="2" id="KW-0472">Membrane</keyword>
<dbReference type="OrthoDB" id="422634at2"/>
<dbReference type="STRING" id="1188229.GlitD10_2927"/>
<evidence type="ECO:0000313" key="5">
    <source>
        <dbReference type="Proteomes" id="UP000180235"/>
    </source>
</evidence>
<dbReference type="EMBL" id="CP017675">
    <property type="protein sequence ID" value="APB35272.1"/>
    <property type="molecule type" value="Genomic_DNA"/>
</dbReference>
<protein>
    <recommendedName>
        <fullName evidence="3">Cytoskeleton protein RodZ-like C-terminal domain-containing protein</fullName>
    </recommendedName>
</protein>
<reference evidence="4 5" key="1">
    <citation type="submission" date="2016-10" db="EMBL/GenBank/DDBJ databases">
        <title>Description of Gloeomargarita lithophora gen. nov., sp. nov., a thylakoid-bearing basal-branching cyanobacterium with intracellular carbonates, and proposal for Gloeomargaritales ord. nov.</title>
        <authorList>
            <person name="Moreira D."/>
            <person name="Tavera R."/>
            <person name="Benzerara K."/>
            <person name="Skouri-Panet F."/>
            <person name="Couradeau E."/>
            <person name="Gerard E."/>
            <person name="Loussert C."/>
            <person name="Novelo E."/>
            <person name="Zivanovic Y."/>
            <person name="Lopez-Garcia P."/>
        </authorList>
    </citation>
    <scope>NUCLEOTIDE SEQUENCE [LARGE SCALE GENOMIC DNA]</scope>
    <source>
        <strain evidence="4 5">D10</strain>
    </source>
</reference>
<sequence length="267" mass="28664">MTVSAYSATQVARLRELGQYLRQVREERQLSLEDVSARTRIQTRLLRALEAGQVGELPEPIYVQGFLRQYANLLQLGELDLSELDLAPRVTTPPTVRGGQGATTLRPFHLYLTYFVLILGAIGVLSYVLRPSSSVSPEPSPTPTSASSPPPVAVSPSPQVSPTNLPTNLPPTPALTELRVQVDLTGQSWLQVVADGEVVFEGILNPGATDRWTAKKSLVLAAGNAGEVQVRVNDSAPQPLGAPGEVKEVTLTLENPTLPTPRPTPTP</sequence>
<dbReference type="InterPro" id="IPR010982">
    <property type="entry name" value="Lambda_DNA-bd_dom_sf"/>
</dbReference>
<evidence type="ECO:0000313" key="4">
    <source>
        <dbReference type="EMBL" id="APB35272.1"/>
    </source>
</evidence>
<dbReference type="SUPFAM" id="SSF47413">
    <property type="entry name" value="lambda repressor-like DNA-binding domains"/>
    <property type="match status" value="1"/>
</dbReference>
<gene>
    <name evidence="4" type="ORF">GlitD10_2927</name>
</gene>
<keyword evidence="2" id="KW-1133">Transmembrane helix</keyword>
<evidence type="ECO:0000256" key="1">
    <source>
        <dbReference type="SAM" id="MobiDB-lite"/>
    </source>
</evidence>
<dbReference type="RefSeq" id="WP_071455587.1">
    <property type="nucleotide sequence ID" value="NZ_CP017675.1"/>
</dbReference>
<keyword evidence="2" id="KW-0812">Transmembrane</keyword>
<feature type="compositionally biased region" description="Pro residues" evidence="1">
    <location>
        <begin position="138"/>
        <end position="153"/>
    </location>
</feature>
<dbReference type="InterPro" id="IPR050400">
    <property type="entry name" value="Bact_Cytoskel_RodZ"/>
</dbReference>
<keyword evidence="5" id="KW-1185">Reference proteome</keyword>
<dbReference type="Proteomes" id="UP000180235">
    <property type="component" value="Chromosome"/>
</dbReference>